<protein>
    <submittedName>
        <fullName evidence="2">Uncharacterized protein</fullName>
    </submittedName>
</protein>
<feature type="transmembrane region" description="Helical" evidence="1">
    <location>
        <begin position="151"/>
        <end position="174"/>
    </location>
</feature>
<feature type="transmembrane region" description="Helical" evidence="1">
    <location>
        <begin position="240"/>
        <end position="259"/>
    </location>
</feature>
<gene>
    <name evidence="2" type="ORF">EV420DRAFT_86533</name>
</gene>
<keyword evidence="1" id="KW-0472">Membrane</keyword>
<evidence type="ECO:0000313" key="3">
    <source>
        <dbReference type="Proteomes" id="UP001175211"/>
    </source>
</evidence>
<evidence type="ECO:0000313" key="2">
    <source>
        <dbReference type="EMBL" id="KAK0470049.1"/>
    </source>
</evidence>
<keyword evidence="1" id="KW-0812">Transmembrane</keyword>
<evidence type="ECO:0000256" key="1">
    <source>
        <dbReference type="SAM" id="Phobius"/>
    </source>
</evidence>
<dbReference type="EMBL" id="JAUEPS010000001">
    <property type="protein sequence ID" value="KAK0470049.1"/>
    <property type="molecule type" value="Genomic_DNA"/>
</dbReference>
<dbReference type="RefSeq" id="XP_060339842.1">
    <property type="nucleotide sequence ID" value="XM_060483795.1"/>
</dbReference>
<dbReference type="AlphaFoldDB" id="A0AA39NQL3"/>
<feature type="transmembrane region" description="Helical" evidence="1">
    <location>
        <begin position="70"/>
        <end position="91"/>
    </location>
</feature>
<dbReference type="Proteomes" id="UP001175211">
    <property type="component" value="Unassembled WGS sequence"/>
</dbReference>
<organism evidence="2 3">
    <name type="scientific">Armillaria tabescens</name>
    <name type="common">Ringless honey mushroom</name>
    <name type="synonym">Agaricus tabescens</name>
    <dbReference type="NCBI Taxonomy" id="1929756"/>
    <lineage>
        <taxon>Eukaryota</taxon>
        <taxon>Fungi</taxon>
        <taxon>Dikarya</taxon>
        <taxon>Basidiomycota</taxon>
        <taxon>Agaricomycotina</taxon>
        <taxon>Agaricomycetes</taxon>
        <taxon>Agaricomycetidae</taxon>
        <taxon>Agaricales</taxon>
        <taxon>Marasmiineae</taxon>
        <taxon>Physalacriaceae</taxon>
        <taxon>Desarmillaria</taxon>
    </lineage>
</organism>
<keyword evidence="1" id="KW-1133">Transmembrane helix</keyword>
<feature type="transmembrane region" description="Helical" evidence="1">
    <location>
        <begin position="35"/>
        <end position="63"/>
    </location>
</feature>
<accession>A0AA39NQL3</accession>
<proteinExistence type="predicted"/>
<comment type="caution">
    <text evidence="2">The sequence shown here is derived from an EMBL/GenBank/DDBJ whole genome shotgun (WGS) entry which is preliminary data.</text>
</comment>
<name>A0AA39NQL3_ARMTA</name>
<keyword evidence="3" id="KW-1185">Reference proteome</keyword>
<dbReference type="GeneID" id="85367343"/>
<feature type="transmembrane region" description="Helical" evidence="1">
    <location>
        <begin position="120"/>
        <end position="144"/>
    </location>
</feature>
<feature type="transmembrane region" description="Helical" evidence="1">
    <location>
        <begin position="265"/>
        <end position="289"/>
    </location>
</feature>
<reference evidence="2" key="1">
    <citation type="submission" date="2023-06" db="EMBL/GenBank/DDBJ databases">
        <authorList>
            <consortium name="Lawrence Berkeley National Laboratory"/>
            <person name="Ahrendt S."/>
            <person name="Sahu N."/>
            <person name="Indic B."/>
            <person name="Wong-Bajracharya J."/>
            <person name="Merenyi Z."/>
            <person name="Ke H.-M."/>
            <person name="Monk M."/>
            <person name="Kocsube S."/>
            <person name="Drula E."/>
            <person name="Lipzen A."/>
            <person name="Balint B."/>
            <person name="Henrissat B."/>
            <person name="Andreopoulos B."/>
            <person name="Martin F.M."/>
            <person name="Harder C.B."/>
            <person name="Rigling D."/>
            <person name="Ford K.L."/>
            <person name="Foster G.D."/>
            <person name="Pangilinan J."/>
            <person name="Papanicolaou A."/>
            <person name="Barry K."/>
            <person name="LaButti K."/>
            <person name="Viragh M."/>
            <person name="Koriabine M."/>
            <person name="Yan M."/>
            <person name="Riley R."/>
            <person name="Champramary S."/>
            <person name="Plett K.L."/>
            <person name="Tsai I.J."/>
            <person name="Slot J."/>
            <person name="Sipos G."/>
            <person name="Plett J."/>
            <person name="Nagy L.G."/>
            <person name="Grigoriev I.V."/>
        </authorList>
    </citation>
    <scope>NUCLEOTIDE SEQUENCE</scope>
    <source>
        <strain evidence="2">CCBAS 213</strain>
    </source>
</reference>
<feature type="transmembrane region" description="Helical" evidence="1">
    <location>
        <begin position="189"/>
        <end position="214"/>
    </location>
</feature>
<sequence length="350" mass="39005">MSLRLSLLEHALFSWIFQYSPQTRLLAMALSVSDAVFFSVAIELLLYGVYTCLFFGSSYLLIFKKKKTKVIFAMIALNITMWSVATTHAAVSLHEKFWGFLRKNGAENTAVFEDYTAPRIYSQLALDCVNFVLGDGVVIWRAWILWNRNRWILFVSLILLFSTLGTGATVTYALGSCLKTVGSLSGCPALAACGTAAMILIVTTNLWTTSLIAYRTWTHYRLIRTLTGESLVARFCKQNGILTFLIESGICYCCSWVFVSTDNGIFIMLGVLAQLTAIYPTLIITLVCLRSTLDVAIETFEQTYRSQKPEAMPMQASPVLRIGVQRATYISGEEVEHLTSCLPCDKAQSV</sequence>